<dbReference type="GO" id="GO:0003700">
    <property type="term" value="F:DNA-binding transcription factor activity"/>
    <property type="evidence" value="ECO:0007669"/>
    <property type="project" value="InterPro"/>
</dbReference>
<comment type="similarity">
    <text evidence="1">Belongs to the LysR transcriptional regulatory family.</text>
</comment>
<name>A0A1Y5EJM0_COLPS</name>
<dbReference type="InterPro" id="IPR005119">
    <property type="entry name" value="LysR_subst-bd"/>
</dbReference>
<sequence length="309" mass="34763">MALLEQKLARVDLNLLVSLSVLLKEKNVTRAAEQLYLSQSAMSRTLQRLRELFDDPLFHRTASGIVPTEKAQNIEVLLPDLLQKLESILHDDDFSPHTCDKHFSISLPSLTSHAIFLPLVQVINDEAPAVQLSEYSAKMSSNKSLESGFLDFAIHVERPNDAAFIATSLGKLSLSVFARKTHPLAAQHKVELADCLTYRFLELNVNEDSGAIFTNPIDSILLKQGFKRNIQLKTSQLSILVELLKSSDTLVIAPSFFVHSSAYKDELVSVYQFEQTESNMVELFLLQHQRTLNSAAHQWLKDKIVQHTL</sequence>
<dbReference type="PROSITE" id="PS50931">
    <property type="entry name" value="HTH_LYSR"/>
    <property type="match status" value="1"/>
</dbReference>
<dbReference type="Gene3D" id="3.40.190.10">
    <property type="entry name" value="Periplasmic binding protein-like II"/>
    <property type="match status" value="2"/>
</dbReference>
<evidence type="ECO:0000256" key="2">
    <source>
        <dbReference type="ARBA" id="ARBA00023015"/>
    </source>
</evidence>
<evidence type="ECO:0000256" key="4">
    <source>
        <dbReference type="ARBA" id="ARBA00023163"/>
    </source>
</evidence>
<dbReference type="InterPro" id="IPR000847">
    <property type="entry name" value="LysR_HTH_N"/>
</dbReference>
<dbReference type="Proteomes" id="UP000243053">
    <property type="component" value="Unassembled WGS sequence"/>
</dbReference>
<dbReference type="PANTHER" id="PTHR30118:SF7">
    <property type="entry name" value="TRANSCRIPTIONAL REGULATOR LYSR FAMILY"/>
    <property type="match status" value="1"/>
</dbReference>
<proteinExistence type="inferred from homology"/>
<evidence type="ECO:0000313" key="6">
    <source>
        <dbReference type="EMBL" id="OUR82729.1"/>
    </source>
</evidence>
<dbReference type="PANTHER" id="PTHR30118">
    <property type="entry name" value="HTH-TYPE TRANSCRIPTIONAL REGULATOR LEUO-RELATED"/>
    <property type="match status" value="1"/>
</dbReference>
<evidence type="ECO:0000259" key="5">
    <source>
        <dbReference type="PROSITE" id="PS50931"/>
    </source>
</evidence>
<dbReference type="AlphaFoldDB" id="A0A1Y5EJM0"/>
<gene>
    <name evidence="6" type="ORF">A9Q75_05425</name>
</gene>
<comment type="caution">
    <text evidence="6">The sequence shown here is derived from an EMBL/GenBank/DDBJ whole genome shotgun (WGS) entry which is preliminary data.</text>
</comment>
<dbReference type="SUPFAM" id="SSF46785">
    <property type="entry name" value="Winged helix' DNA-binding domain"/>
    <property type="match status" value="1"/>
</dbReference>
<dbReference type="Pfam" id="PF03466">
    <property type="entry name" value="LysR_substrate"/>
    <property type="match status" value="1"/>
</dbReference>
<dbReference type="GO" id="GO:0003677">
    <property type="term" value="F:DNA binding"/>
    <property type="evidence" value="ECO:0007669"/>
    <property type="project" value="UniProtKB-KW"/>
</dbReference>
<protein>
    <submittedName>
        <fullName evidence="6">LysR family transcriptional regulator</fullName>
    </submittedName>
</protein>
<evidence type="ECO:0000313" key="7">
    <source>
        <dbReference type="Proteomes" id="UP000243053"/>
    </source>
</evidence>
<keyword evidence="2" id="KW-0805">Transcription regulation</keyword>
<evidence type="ECO:0000256" key="1">
    <source>
        <dbReference type="ARBA" id="ARBA00009437"/>
    </source>
</evidence>
<dbReference type="InterPro" id="IPR050389">
    <property type="entry name" value="LysR-type_TF"/>
</dbReference>
<reference evidence="7" key="1">
    <citation type="journal article" date="2017" name="Proc. Natl. Acad. Sci. U.S.A.">
        <title>Simulation of Deepwater Horizon oil plume reveals substrate specialization within a complex community of hydrocarbon degraders.</title>
        <authorList>
            <person name="Hu P."/>
            <person name="Dubinsky E.A."/>
            <person name="Probst A.J."/>
            <person name="Wang J."/>
            <person name="Sieber C.M.K."/>
            <person name="Tom L.M."/>
            <person name="Gardinali P."/>
            <person name="Banfield J.F."/>
            <person name="Atlas R.M."/>
            <person name="Andersen G.L."/>
        </authorList>
    </citation>
    <scope>NUCLEOTIDE SEQUENCE [LARGE SCALE GENOMIC DNA]</scope>
</reference>
<dbReference type="Gene3D" id="1.10.10.10">
    <property type="entry name" value="Winged helix-like DNA-binding domain superfamily/Winged helix DNA-binding domain"/>
    <property type="match status" value="1"/>
</dbReference>
<dbReference type="SUPFAM" id="SSF53850">
    <property type="entry name" value="Periplasmic binding protein-like II"/>
    <property type="match status" value="1"/>
</dbReference>
<accession>A0A1Y5EJM0</accession>
<dbReference type="InterPro" id="IPR036390">
    <property type="entry name" value="WH_DNA-bd_sf"/>
</dbReference>
<keyword evidence="3" id="KW-0238">DNA-binding</keyword>
<dbReference type="PRINTS" id="PR00039">
    <property type="entry name" value="HTHLYSR"/>
</dbReference>
<dbReference type="InterPro" id="IPR036388">
    <property type="entry name" value="WH-like_DNA-bd_sf"/>
</dbReference>
<dbReference type="EMBL" id="MAAF01000036">
    <property type="protein sequence ID" value="OUR82729.1"/>
    <property type="molecule type" value="Genomic_DNA"/>
</dbReference>
<keyword evidence="4" id="KW-0804">Transcription</keyword>
<feature type="domain" description="HTH lysR-type" evidence="5">
    <location>
        <begin position="11"/>
        <end position="68"/>
    </location>
</feature>
<organism evidence="6 7">
    <name type="scientific">Colwellia psychrerythraea</name>
    <name type="common">Vibrio psychroerythus</name>
    <dbReference type="NCBI Taxonomy" id="28229"/>
    <lineage>
        <taxon>Bacteria</taxon>
        <taxon>Pseudomonadati</taxon>
        <taxon>Pseudomonadota</taxon>
        <taxon>Gammaproteobacteria</taxon>
        <taxon>Alteromonadales</taxon>
        <taxon>Colwelliaceae</taxon>
        <taxon>Colwellia</taxon>
    </lineage>
</organism>
<evidence type="ECO:0000256" key="3">
    <source>
        <dbReference type="ARBA" id="ARBA00023125"/>
    </source>
</evidence>
<dbReference type="Pfam" id="PF00126">
    <property type="entry name" value="HTH_1"/>
    <property type="match status" value="1"/>
</dbReference>